<protein>
    <submittedName>
        <fullName evidence="2">EamA family transporter</fullName>
    </submittedName>
</protein>
<evidence type="ECO:0000313" key="3">
    <source>
        <dbReference type="Proteomes" id="UP001140272"/>
    </source>
</evidence>
<gene>
    <name evidence="1" type="ORF">H7H73_13870</name>
    <name evidence="2" type="ORF">H7H73_23780</name>
</gene>
<dbReference type="EMBL" id="JACKRN010000779">
    <property type="protein sequence ID" value="MCV7072915.1"/>
    <property type="molecule type" value="Genomic_DNA"/>
</dbReference>
<comment type="caution">
    <text evidence="2">The sequence shown here is derived from an EMBL/GenBank/DDBJ whole genome shotgun (WGS) entry which is preliminary data.</text>
</comment>
<evidence type="ECO:0000313" key="1">
    <source>
        <dbReference type="EMBL" id="MCV7071356.1"/>
    </source>
</evidence>
<evidence type="ECO:0000313" key="2">
    <source>
        <dbReference type="EMBL" id="MCV7072915.1"/>
    </source>
</evidence>
<organism evidence="2 3">
    <name type="scientific">Mycolicibacterium rufum</name>
    <dbReference type="NCBI Taxonomy" id="318424"/>
    <lineage>
        <taxon>Bacteria</taxon>
        <taxon>Bacillati</taxon>
        <taxon>Actinomycetota</taxon>
        <taxon>Actinomycetes</taxon>
        <taxon>Mycobacteriales</taxon>
        <taxon>Mycobacteriaceae</taxon>
        <taxon>Mycolicibacterium</taxon>
    </lineage>
</organism>
<proteinExistence type="predicted"/>
<dbReference type="Proteomes" id="UP001140272">
    <property type="component" value="Unassembled WGS sequence"/>
</dbReference>
<dbReference type="EMBL" id="JACKRN010000476">
    <property type="protein sequence ID" value="MCV7071356.1"/>
    <property type="molecule type" value="Genomic_DNA"/>
</dbReference>
<name>A0A9X2YGM9_9MYCO</name>
<feature type="non-terminal residue" evidence="2">
    <location>
        <position position="1"/>
    </location>
</feature>
<reference evidence="2" key="1">
    <citation type="submission" date="2020-07" db="EMBL/GenBank/DDBJ databases">
        <authorList>
            <person name="Pettersson B.M.F."/>
            <person name="Behra P.R.K."/>
            <person name="Ramesh M."/>
            <person name="Das S."/>
            <person name="Dasgupta S."/>
            <person name="Kirsebom L.A."/>
        </authorList>
    </citation>
    <scope>NUCLEOTIDE SEQUENCE</scope>
    <source>
        <strain evidence="2">DSM 45406</strain>
    </source>
</reference>
<sequence>LDGWAVAGIVVVVIAGVGAARSGGRQADMHIEVG</sequence>
<accession>A0A9X2YGM9</accession>
<dbReference type="AlphaFoldDB" id="A0A9X2YGM9"/>
<reference evidence="2" key="2">
    <citation type="journal article" date="2022" name="BMC Genomics">
        <title>Comparative genome analysis of mycobacteria focusing on tRNA and non-coding RNA.</title>
        <authorList>
            <person name="Behra P.R.K."/>
            <person name="Pettersson B.M.F."/>
            <person name="Ramesh M."/>
            <person name="Das S."/>
            <person name="Dasgupta S."/>
            <person name="Kirsebom L.A."/>
        </authorList>
    </citation>
    <scope>NUCLEOTIDE SEQUENCE</scope>
    <source>
        <strain evidence="2">DSM 45406</strain>
    </source>
</reference>